<dbReference type="InterPro" id="IPR055346">
    <property type="entry name" value="Fe-S_cluster_assembly_SufBD"/>
</dbReference>
<dbReference type="Pfam" id="PF19295">
    <property type="entry name" value="SufBD_N"/>
    <property type="match status" value="1"/>
</dbReference>
<name>A0A386HMR1_9BACT</name>
<evidence type="ECO:0000313" key="5">
    <source>
        <dbReference type="Proteomes" id="UP000266118"/>
    </source>
</evidence>
<keyword evidence="5" id="KW-1185">Reference proteome</keyword>
<evidence type="ECO:0000259" key="2">
    <source>
        <dbReference type="Pfam" id="PF01458"/>
    </source>
</evidence>
<evidence type="ECO:0000313" key="4">
    <source>
        <dbReference type="EMBL" id="AYD46781.1"/>
    </source>
</evidence>
<reference evidence="4 5" key="1">
    <citation type="submission" date="2018-09" db="EMBL/GenBank/DDBJ databases">
        <title>Arachidicoccus sp. nov., a bacterium isolated from soil.</title>
        <authorList>
            <person name="Weon H.-Y."/>
            <person name="Kwon S.-W."/>
            <person name="Lee S.A."/>
        </authorList>
    </citation>
    <scope>NUCLEOTIDE SEQUENCE [LARGE SCALE GENOMIC DNA]</scope>
    <source>
        <strain evidence="4 5">KIS59-12</strain>
    </source>
</reference>
<dbReference type="NCBIfam" id="TIGR01981">
    <property type="entry name" value="sufD"/>
    <property type="match status" value="1"/>
</dbReference>
<dbReference type="InterPro" id="IPR045595">
    <property type="entry name" value="SufBD_N"/>
</dbReference>
<dbReference type="InterPro" id="IPR000825">
    <property type="entry name" value="SUF_FeS_clus_asmbl_SufBD_core"/>
</dbReference>
<dbReference type="Proteomes" id="UP000266118">
    <property type="component" value="Chromosome"/>
</dbReference>
<gene>
    <name evidence="4" type="primary">sufD</name>
    <name evidence="4" type="ORF">D6B99_03615</name>
</gene>
<dbReference type="InterPro" id="IPR011542">
    <property type="entry name" value="SUF_FeS_clus_asmbl_SufD"/>
</dbReference>
<feature type="domain" description="SUF system FeS cluster assembly SufBD core" evidence="2">
    <location>
        <begin position="183"/>
        <end position="414"/>
    </location>
</feature>
<organism evidence="4 5">
    <name type="scientific">Arachidicoccus soli</name>
    <dbReference type="NCBI Taxonomy" id="2341117"/>
    <lineage>
        <taxon>Bacteria</taxon>
        <taxon>Pseudomonadati</taxon>
        <taxon>Bacteroidota</taxon>
        <taxon>Chitinophagia</taxon>
        <taxon>Chitinophagales</taxon>
        <taxon>Chitinophagaceae</taxon>
        <taxon>Arachidicoccus</taxon>
    </lineage>
</organism>
<dbReference type="PANTHER" id="PTHR43575">
    <property type="entry name" value="PROTEIN ABCI7, CHLOROPLASTIC"/>
    <property type="match status" value="1"/>
</dbReference>
<dbReference type="OrthoDB" id="9768262at2"/>
<dbReference type="EMBL" id="CP032489">
    <property type="protein sequence ID" value="AYD46781.1"/>
    <property type="molecule type" value="Genomic_DNA"/>
</dbReference>
<dbReference type="InterPro" id="IPR037284">
    <property type="entry name" value="SUF_FeS_clus_asmbl_SufBD_sf"/>
</dbReference>
<proteinExistence type="inferred from homology"/>
<sequence>MSNQIAENSLYDTLVNEFEQTYPEFEKTEQASLLKKRKEAFRLFSENKFPTNKNEEWRFTNLSPFVNETYSLRSKEEIDNETIQKAIDKSRIKNLEAYRLVLVNGIINFEFSEIPSSDKINIQPINEIKNEKGFEKNINKTVDINKFPFAALNTSFFGDGFYIEIKKNFQLDKPIQIVHIYAEKENVFLQPRNIVKVAQGAACEIIEASICISKKIFFVNSFTEIFVGENAHFKHAHFQRGNINERWIVHTQVEQDQNSRYDNYTLTLPKADLVRNNLNVVLDGVNTETHLYGLYLVADKHLVDNHSVVDHRFPNCQSNQLYKGVILDGGKGVFNGKIYVHRAAQKTNAFQQNNNLLFSPNATINSKPQLEIFADDVKCSHGTTVGQFNEESLFYLRSRGVGEESARGMLVNAFAFDVTNKIENEALRNYVEHLIEITIEKAH</sequence>
<feature type="domain" description="SUF system FeS cluster assembly SufBD N-terminal" evidence="3">
    <location>
        <begin position="14"/>
        <end position="177"/>
    </location>
</feature>
<comment type="similarity">
    <text evidence="1">Belongs to the iron-sulfur cluster assembly SufBD family.</text>
</comment>
<dbReference type="Pfam" id="PF01458">
    <property type="entry name" value="SUFBD_core"/>
    <property type="match status" value="1"/>
</dbReference>
<dbReference type="KEGG" id="ark:D6B99_03615"/>
<dbReference type="SUPFAM" id="SSF101960">
    <property type="entry name" value="Stabilizer of iron transporter SufD"/>
    <property type="match status" value="1"/>
</dbReference>
<evidence type="ECO:0000259" key="3">
    <source>
        <dbReference type="Pfam" id="PF19295"/>
    </source>
</evidence>
<evidence type="ECO:0000256" key="1">
    <source>
        <dbReference type="ARBA" id="ARBA00043967"/>
    </source>
</evidence>
<dbReference type="PANTHER" id="PTHR43575:SF1">
    <property type="entry name" value="PROTEIN ABCI7, CHLOROPLASTIC"/>
    <property type="match status" value="1"/>
</dbReference>
<dbReference type="GO" id="GO:0016226">
    <property type="term" value="P:iron-sulfur cluster assembly"/>
    <property type="evidence" value="ECO:0007669"/>
    <property type="project" value="InterPro"/>
</dbReference>
<dbReference type="RefSeq" id="WP_119985169.1">
    <property type="nucleotide sequence ID" value="NZ_CP032489.1"/>
</dbReference>
<accession>A0A386HMR1</accession>
<protein>
    <submittedName>
        <fullName evidence="4">Fe-S cluster assembly protein SufD</fullName>
    </submittedName>
</protein>
<dbReference type="AlphaFoldDB" id="A0A386HMR1"/>